<reference evidence="1 2" key="1">
    <citation type="submission" date="2020-08" db="EMBL/GenBank/DDBJ databases">
        <title>Sequencing the genomes of 1000 actinobacteria strains.</title>
        <authorList>
            <person name="Klenk H.-P."/>
        </authorList>
    </citation>
    <scope>NUCLEOTIDE SEQUENCE [LARGE SCALE GENOMIC DNA]</scope>
    <source>
        <strain evidence="1 2">DSM 45362</strain>
    </source>
</reference>
<organism evidence="1 2">
    <name type="scientific">Allocatelliglobosispora scoriae</name>
    <dbReference type="NCBI Taxonomy" id="643052"/>
    <lineage>
        <taxon>Bacteria</taxon>
        <taxon>Bacillati</taxon>
        <taxon>Actinomycetota</taxon>
        <taxon>Actinomycetes</taxon>
        <taxon>Micromonosporales</taxon>
        <taxon>Micromonosporaceae</taxon>
        <taxon>Allocatelliglobosispora</taxon>
    </lineage>
</organism>
<comment type="caution">
    <text evidence="1">The sequence shown here is derived from an EMBL/GenBank/DDBJ whole genome shotgun (WGS) entry which is preliminary data.</text>
</comment>
<dbReference type="Proteomes" id="UP000587527">
    <property type="component" value="Unassembled WGS sequence"/>
</dbReference>
<sequence>MIAETRAASAVSPLPCETDRPRALGRIATKTGTPMWSSPVTSATRVIPIADRCGVIRRSVSAGETARSVPSR</sequence>
<protein>
    <submittedName>
        <fullName evidence="1">Uncharacterized protein</fullName>
    </submittedName>
</protein>
<name>A0A841BMC3_9ACTN</name>
<keyword evidence="2" id="KW-1185">Reference proteome</keyword>
<evidence type="ECO:0000313" key="1">
    <source>
        <dbReference type="EMBL" id="MBB5868815.1"/>
    </source>
</evidence>
<proteinExistence type="predicted"/>
<gene>
    <name evidence="1" type="ORF">F4553_002194</name>
</gene>
<dbReference type="AlphaFoldDB" id="A0A841BMC3"/>
<evidence type="ECO:0000313" key="2">
    <source>
        <dbReference type="Proteomes" id="UP000587527"/>
    </source>
</evidence>
<dbReference type="EMBL" id="JACHMN010000002">
    <property type="protein sequence ID" value="MBB5868815.1"/>
    <property type="molecule type" value="Genomic_DNA"/>
</dbReference>
<accession>A0A841BMC3</accession>